<dbReference type="AlphaFoldDB" id="A0A4R7FVB0"/>
<accession>A0A4R7FVB0</accession>
<dbReference type="Proteomes" id="UP000294506">
    <property type="component" value="Unassembled WGS sequence"/>
</dbReference>
<organism evidence="1 2">
    <name type="scientific">Nesterenkonia aurantiaca</name>
    <dbReference type="NCBI Taxonomy" id="1436010"/>
    <lineage>
        <taxon>Bacteria</taxon>
        <taxon>Bacillati</taxon>
        <taxon>Actinomycetota</taxon>
        <taxon>Actinomycetes</taxon>
        <taxon>Micrococcales</taxon>
        <taxon>Micrococcaceae</taxon>
        <taxon>Nesterenkonia</taxon>
    </lineage>
</organism>
<protein>
    <submittedName>
        <fullName evidence="1">Glycosyl transferase family 1</fullName>
    </submittedName>
</protein>
<comment type="caution">
    <text evidence="1">The sequence shown here is derived from an EMBL/GenBank/DDBJ whole genome shotgun (WGS) entry which is preliminary data.</text>
</comment>
<proteinExistence type="predicted"/>
<dbReference type="RefSeq" id="WP_133726655.1">
    <property type="nucleotide sequence ID" value="NZ_SOAN01000013.1"/>
</dbReference>
<dbReference type="SUPFAM" id="SSF53756">
    <property type="entry name" value="UDP-Glycosyltransferase/glycogen phosphorylase"/>
    <property type="match status" value="1"/>
</dbReference>
<dbReference type="Pfam" id="PF13692">
    <property type="entry name" value="Glyco_trans_1_4"/>
    <property type="match status" value="1"/>
</dbReference>
<reference evidence="1 2" key="1">
    <citation type="submission" date="2019-03" db="EMBL/GenBank/DDBJ databases">
        <title>Genomic Encyclopedia of Type Strains, Phase III (KMG-III): the genomes of soil and plant-associated and newly described type strains.</title>
        <authorList>
            <person name="Whitman W."/>
        </authorList>
    </citation>
    <scope>NUCLEOTIDE SEQUENCE [LARGE SCALE GENOMIC DNA]</scope>
    <source>
        <strain evidence="1 2">DSM 27373</strain>
    </source>
</reference>
<sequence length="324" mass="35985">MSEEHNPTVVVSWLGYHGRSAAIAERVGADAVFIEEKGNLALRYLRQYRKTIHTVAVNNYDTVVVMMPPLPALLACISLKKSGRVKNVIADLHTGVFEDPKWRRFLPFTMKRMRANDVTAVVTNDSLAARCRQFGLSEVLELHDPLGDLEAGDPGSYALFPVTYANDEPIDQIIGAARLASDTTFVLTGRAPEELKKRAPSNVEFPGFVSRERYEELLSSAGVVVGLTNRPFTMQRAGYEAIERGLPLITSDMGDLRSYFGDAALYVAAEPTSGELSERVTEALRNRKALAERMELLKDKKLVEQESRIEQLRGLISQGTSRSR</sequence>
<gene>
    <name evidence="1" type="ORF">EV640_11332</name>
</gene>
<evidence type="ECO:0000313" key="2">
    <source>
        <dbReference type="Proteomes" id="UP000294506"/>
    </source>
</evidence>
<dbReference type="Gene3D" id="3.40.50.2000">
    <property type="entry name" value="Glycogen Phosphorylase B"/>
    <property type="match status" value="1"/>
</dbReference>
<name>A0A4R7FVB0_9MICC</name>
<dbReference type="EMBL" id="SOAN01000013">
    <property type="protein sequence ID" value="TDS82693.1"/>
    <property type="molecule type" value="Genomic_DNA"/>
</dbReference>
<evidence type="ECO:0000313" key="1">
    <source>
        <dbReference type="EMBL" id="TDS82693.1"/>
    </source>
</evidence>
<keyword evidence="1" id="KW-0808">Transferase</keyword>
<keyword evidence="2" id="KW-1185">Reference proteome</keyword>
<dbReference type="GO" id="GO:0016757">
    <property type="term" value="F:glycosyltransferase activity"/>
    <property type="evidence" value="ECO:0007669"/>
    <property type="project" value="InterPro"/>
</dbReference>